<dbReference type="InterPro" id="IPR011604">
    <property type="entry name" value="PDDEXK-like_dom_sf"/>
</dbReference>
<dbReference type="Pfam" id="PF12705">
    <property type="entry name" value="PDDEXK_1"/>
    <property type="match status" value="1"/>
</dbReference>
<proteinExistence type="predicted"/>
<comment type="caution">
    <text evidence="2">The sequence shown here is derived from an EMBL/GenBank/DDBJ whole genome shotgun (WGS) entry which is preliminary data.</text>
</comment>
<organism evidence="2">
    <name type="scientific">marine sediment metagenome</name>
    <dbReference type="NCBI Taxonomy" id="412755"/>
    <lineage>
        <taxon>unclassified sequences</taxon>
        <taxon>metagenomes</taxon>
        <taxon>ecological metagenomes</taxon>
    </lineage>
</organism>
<evidence type="ECO:0000313" key="2">
    <source>
        <dbReference type="EMBL" id="GAG91964.1"/>
    </source>
</evidence>
<sequence length="146" mass="17559">IKQFIDNREKFYRIHFNGYKEPDHDYFQIGREVDIAIKNYYLGNEPLHPASLNTLSDKDQVAVVAMVNGYILNYKEEYFHNFQVVNYQIPFENIMIYASPDLVAENYEDEFWIVEIKTSARPETLKALDFQTMSYIWAKYKWDYQL</sequence>
<reference evidence="2" key="1">
    <citation type="journal article" date="2014" name="Front. Microbiol.">
        <title>High frequency of phylogenetically diverse reductive dehalogenase-homologous genes in deep subseafloor sedimentary metagenomes.</title>
        <authorList>
            <person name="Kawai M."/>
            <person name="Futagami T."/>
            <person name="Toyoda A."/>
            <person name="Takaki Y."/>
            <person name="Nishi S."/>
            <person name="Hori S."/>
            <person name="Arai W."/>
            <person name="Tsubouchi T."/>
            <person name="Morono Y."/>
            <person name="Uchiyama I."/>
            <person name="Ito T."/>
            <person name="Fujiyama A."/>
            <person name="Inagaki F."/>
            <person name="Takami H."/>
        </authorList>
    </citation>
    <scope>NUCLEOTIDE SEQUENCE</scope>
    <source>
        <strain evidence="2">Expedition CK06-06</strain>
    </source>
</reference>
<dbReference type="EMBL" id="BART01022063">
    <property type="protein sequence ID" value="GAG91964.1"/>
    <property type="molecule type" value="Genomic_DNA"/>
</dbReference>
<dbReference type="AlphaFoldDB" id="X1B8A5"/>
<feature type="non-terminal residue" evidence="2">
    <location>
        <position position="1"/>
    </location>
</feature>
<name>X1B8A5_9ZZZZ</name>
<feature type="domain" description="PD-(D/E)XK endonuclease-like" evidence="1">
    <location>
        <begin position="51"/>
        <end position="138"/>
    </location>
</feature>
<evidence type="ECO:0000259" key="1">
    <source>
        <dbReference type="Pfam" id="PF12705"/>
    </source>
</evidence>
<dbReference type="InterPro" id="IPR038726">
    <property type="entry name" value="PDDEXK_AddAB-type"/>
</dbReference>
<dbReference type="Gene3D" id="3.90.320.10">
    <property type="match status" value="1"/>
</dbReference>
<protein>
    <recommendedName>
        <fullName evidence="1">PD-(D/E)XK endonuclease-like domain-containing protein</fullName>
    </recommendedName>
</protein>
<accession>X1B8A5</accession>
<gene>
    <name evidence="2" type="ORF">S01H4_40505</name>
</gene>